<dbReference type="EMBL" id="HBGR01000866">
    <property type="protein sequence ID" value="CAD9367464.1"/>
    <property type="molecule type" value="Transcribed_RNA"/>
</dbReference>
<sequence>MATMQQLIRTPITDMFGVKHPVILAGMNVAAGARLASAVTNAGGLGVIGGVNYTPAQLQAVIDELKDGLHDKSAPFGVDLLLPKVGEGARATNYDYTHGALDALIDIVIASGAKLFVSAVGVPPARTVERLHASGIYVMNMIGAVKHIKPALAAGVDIICAQGGEGGGHTGATPTSILIPKAVDACRNHTSPLTGVQVPVVAAGGIFDSRGLAMSLSLGAEAVWVGTRFVASEEASAPPRHKKGIVAAGYDDTYRTLIYTGRPLRVIKNAYASDWEDNRPREIVELCKSGKLPYEDDMEKREKEGRPLQGRAHIEAIPLLAGCAVGAIDNILPAKVIVEEMVVGAANIVKRNASLVVGGEAQAKL</sequence>
<keyword evidence="3" id="KW-0560">Oxidoreductase</keyword>
<gene>
    <name evidence="4" type="ORF">PPRO1471_LOCUS557</name>
</gene>
<dbReference type="PANTHER" id="PTHR32332">
    <property type="entry name" value="2-NITROPROPANE DIOXYGENASE"/>
    <property type="match status" value="1"/>
</dbReference>
<dbReference type="SUPFAM" id="SSF51412">
    <property type="entry name" value="Inosine monophosphate dehydrogenase (IMPDH)"/>
    <property type="match status" value="1"/>
</dbReference>
<dbReference type="CDD" id="cd04730">
    <property type="entry name" value="NPD_like"/>
    <property type="match status" value="1"/>
</dbReference>
<proteinExistence type="predicted"/>
<evidence type="ECO:0000256" key="3">
    <source>
        <dbReference type="ARBA" id="ARBA00023002"/>
    </source>
</evidence>
<keyword evidence="1" id="KW-0285">Flavoprotein</keyword>
<organism evidence="4">
    <name type="scientific">Pycnococcus provasolii</name>
    <dbReference type="NCBI Taxonomy" id="41880"/>
    <lineage>
        <taxon>Eukaryota</taxon>
        <taxon>Viridiplantae</taxon>
        <taxon>Chlorophyta</taxon>
        <taxon>Pseudoscourfieldiophyceae</taxon>
        <taxon>Pseudoscourfieldiales</taxon>
        <taxon>Pycnococcaceae</taxon>
        <taxon>Pycnococcus</taxon>
    </lineage>
</organism>
<dbReference type="AlphaFoldDB" id="A0A7S2AH76"/>
<dbReference type="GO" id="GO:0018580">
    <property type="term" value="F:nitronate monooxygenase activity"/>
    <property type="evidence" value="ECO:0007669"/>
    <property type="project" value="InterPro"/>
</dbReference>
<dbReference type="PANTHER" id="PTHR32332:SF31">
    <property type="entry name" value="2-NITROPROPANE DIOXYGENASE FAMILY, PUTATIVE (AFU_ORTHOLOGUE AFUA_2G09850)-RELATED"/>
    <property type="match status" value="1"/>
</dbReference>
<evidence type="ECO:0000313" key="4">
    <source>
        <dbReference type="EMBL" id="CAD9367464.1"/>
    </source>
</evidence>
<protein>
    <recommendedName>
        <fullName evidence="5">Nitronate monooxygenase domain-containing protein</fullName>
    </recommendedName>
</protein>
<dbReference type="InterPro" id="IPR013785">
    <property type="entry name" value="Aldolase_TIM"/>
</dbReference>
<evidence type="ECO:0008006" key="5">
    <source>
        <dbReference type="Google" id="ProtNLM"/>
    </source>
</evidence>
<evidence type="ECO:0000256" key="2">
    <source>
        <dbReference type="ARBA" id="ARBA00022643"/>
    </source>
</evidence>
<reference evidence="4" key="1">
    <citation type="submission" date="2021-01" db="EMBL/GenBank/DDBJ databases">
        <authorList>
            <person name="Corre E."/>
            <person name="Pelletier E."/>
            <person name="Niang G."/>
            <person name="Scheremetjew M."/>
            <person name="Finn R."/>
            <person name="Kale V."/>
            <person name="Holt S."/>
            <person name="Cochrane G."/>
            <person name="Meng A."/>
            <person name="Brown T."/>
            <person name="Cohen L."/>
        </authorList>
    </citation>
    <scope>NUCLEOTIDE SEQUENCE</scope>
    <source>
        <strain evidence="4">RCC733</strain>
    </source>
</reference>
<accession>A0A7S2AH76</accession>
<dbReference type="Pfam" id="PF03060">
    <property type="entry name" value="NMO"/>
    <property type="match status" value="1"/>
</dbReference>
<keyword evidence="2" id="KW-0288">FMN</keyword>
<evidence type="ECO:0000256" key="1">
    <source>
        <dbReference type="ARBA" id="ARBA00022630"/>
    </source>
</evidence>
<dbReference type="InterPro" id="IPR004136">
    <property type="entry name" value="NMO"/>
</dbReference>
<dbReference type="Gene3D" id="3.20.20.70">
    <property type="entry name" value="Aldolase class I"/>
    <property type="match status" value="1"/>
</dbReference>
<name>A0A7S2AH76_9CHLO</name>